<evidence type="ECO:0000313" key="7">
    <source>
        <dbReference type="EMBL" id="QDV05199.1"/>
    </source>
</evidence>
<protein>
    <submittedName>
        <fullName evidence="7">Polysaccharide biosynthesis protein</fullName>
    </submittedName>
</protein>
<feature type="transmembrane region" description="Helical" evidence="6">
    <location>
        <begin position="164"/>
        <end position="180"/>
    </location>
</feature>
<evidence type="ECO:0000256" key="4">
    <source>
        <dbReference type="ARBA" id="ARBA00022989"/>
    </source>
</evidence>
<accession>A0A518EM77</accession>
<feature type="transmembrane region" description="Helical" evidence="6">
    <location>
        <begin position="86"/>
        <end position="109"/>
    </location>
</feature>
<feature type="transmembrane region" description="Helical" evidence="6">
    <location>
        <begin position="228"/>
        <end position="247"/>
    </location>
</feature>
<keyword evidence="8" id="KW-1185">Reference proteome</keyword>
<feature type="transmembrane region" description="Helical" evidence="6">
    <location>
        <begin position="378"/>
        <end position="398"/>
    </location>
</feature>
<feature type="transmembrane region" description="Helical" evidence="6">
    <location>
        <begin position="129"/>
        <end position="152"/>
    </location>
</feature>
<dbReference type="PANTHER" id="PTHR30250:SF11">
    <property type="entry name" value="O-ANTIGEN TRANSPORTER-RELATED"/>
    <property type="match status" value="1"/>
</dbReference>
<keyword evidence="2" id="KW-1003">Cell membrane</keyword>
<dbReference type="OrthoDB" id="285563at2"/>
<evidence type="ECO:0000256" key="2">
    <source>
        <dbReference type="ARBA" id="ARBA00022475"/>
    </source>
</evidence>
<evidence type="ECO:0000256" key="3">
    <source>
        <dbReference type="ARBA" id="ARBA00022692"/>
    </source>
</evidence>
<evidence type="ECO:0000256" key="5">
    <source>
        <dbReference type="ARBA" id="ARBA00023136"/>
    </source>
</evidence>
<feature type="transmembrane region" description="Helical" evidence="6">
    <location>
        <begin position="267"/>
        <end position="286"/>
    </location>
</feature>
<dbReference type="InterPro" id="IPR002797">
    <property type="entry name" value="Polysacc_synth"/>
</dbReference>
<dbReference type="RefSeq" id="WP_145194617.1">
    <property type="nucleotide sequence ID" value="NZ_CP036434.1"/>
</dbReference>
<feature type="transmembrane region" description="Helical" evidence="6">
    <location>
        <begin position="12"/>
        <end position="32"/>
    </location>
</feature>
<name>A0A518EM77_9BACT</name>
<dbReference type="AlphaFoldDB" id="A0A518EM77"/>
<feature type="transmembrane region" description="Helical" evidence="6">
    <location>
        <begin position="461"/>
        <end position="478"/>
    </location>
</feature>
<feature type="transmembrane region" description="Helical" evidence="6">
    <location>
        <begin position="306"/>
        <end position="331"/>
    </location>
</feature>
<proteinExistence type="predicted"/>
<feature type="transmembrane region" description="Helical" evidence="6">
    <location>
        <begin position="343"/>
        <end position="366"/>
    </location>
</feature>
<dbReference type="InterPro" id="IPR050833">
    <property type="entry name" value="Poly_Biosynth_Transport"/>
</dbReference>
<evidence type="ECO:0000256" key="6">
    <source>
        <dbReference type="SAM" id="Phobius"/>
    </source>
</evidence>
<dbReference type="Pfam" id="PF01943">
    <property type="entry name" value="Polysacc_synt"/>
    <property type="match status" value="1"/>
</dbReference>
<dbReference type="EMBL" id="CP036434">
    <property type="protein sequence ID" value="QDV05199.1"/>
    <property type="molecule type" value="Genomic_DNA"/>
</dbReference>
<keyword evidence="3 6" id="KW-0812">Transmembrane</keyword>
<evidence type="ECO:0000313" key="8">
    <source>
        <dbReference type="Proteomes" id="UP000320390"/>
    </source>
</evidence>
<gene>
    <name evidence="7" type="ORF">Poly30_06950</name>
</gene>
<keyword evidence="5 6" id="KW-0472">Membrane</keyword>
<organism evidence="7 8">
    <name type="scientific">Saltatorellus ferox</name>
    <dbReference type="NCBI Taxonomy" id="2528018"/>
    <lineage>
        <taxon>Bacteria</taxon>
        <taxon>Pseudomonadati</taxon>
        <taxon>Planctomycetota</taxon>
        <taxon>Planctomycetia</taxon>
        <taxon>Planctomycetia incertae sedis</taxon>
        <taxon>Saltatorellus</taxon>
    </lineage>
</organism>
<sequence length="502" mass="53341">MTSQGTDVKSELRGSGLLLAGRFVAIGLNFLVQVVIVRFLTREAYGSLSFVLSATALAGNLNLMGLARSMSRFGPLYGEDRASGNLVGAILVSLGTVTALGMGVIGAAFLFQGHWEGYLTDNLLSQELLLLLIALTPLTAIDAILEVVTAAFAGARAIFFRRHVLTPVMRLGAVFLVILLGQGVRALAVCYLVTAVIGVLAYVAILIPALKEHGSKLKRPASWPAAPVLGYGLSMLLLDVAGVSILHLPAVVLEFVRGANEVAGLRAVVPLATLVLVVFQSMKLLYVPLATRSFERGGKGQLTEAYWSATTWIGLLSFPVFAVCVFLSPLAVTTLFGEQYADASSLAAIMSIGYYLHAILGINTLTLQALGESRSLRITALAGIVTAVITNAILIPLFGAVGAAIATTATLLAHDFTNAFLVWKHGQIGRPPEGFFRPYKWILGVTTVLFFAVTLTHLPPWLAVLVVAGGILAVWQSCRASLNLLETFPELARLPLLRKVLA</sequence>
<dbReference type="PANTHER" id="PTHR30250">
    <property type="entry name" value="PST FAMILY PREDICTED COLANIC ACID TRANSPORTER"/>
    <property type="match status" value="1"/>
</dbReference>
<feature type="transmembrane region" description="Helical" evidence="6">
    <location>
        <begin position="186"/>
        <end position="207"/>
    </location>
</feature>
<comment type="subcellular location">
    <subcellularLocation>
        <location evidence="1">Cell membrane</location>
        <topology evidence="1">Multi-pass membrane protein</topology>
    </subcellularLocation>
</comment>
<evidence type="ECO:0000256" key="1">
    <source>
        <dbReference type="ARBA" id="ARBA00004651"/>
    </source>
</evidence>
<keyword evidence="4 6" id="KW-1133">Transmembrane helix</keyword>
<dbReference type="GO" id="GO:0005886">
    <property type="term" value="C:plasma membrane"/>
    <property type="evidence" value="ECO:0007669"/>
    <property type="project" value="UniProtKB-SubCell"/>
</dbReference>
<reference evidence="7 8" key="1">
    <citation type="submission" date="2019-02" db="EMBL/GenBank/DDBJ databases">
        <title>Deep-cultivation of Planctomycetes and their phenomic and genomic characterization uncovers novel biology.</title>
        <authorList>
            <person name="Wiegand S."/>
            <person name="Jogler M."/>
            <person name="Boedeker C."/>
            <person name="Pinto D."/>
            <person name="Vollmers J."/>
            <person name="Rivas-Marin E."/>
            <person name="Kohn T."/>
            <person name="Peeters S.H."/>
            <person name="Heuer A."/>
            <person name="Rast P."/>
            <person name="Oberbeckmann S."/>
            <person name="Bunk B."/>
            <person name="Jeske O."/>
            <person name="Meyerdierks A."/>
            <person name="Storesund J.E."/>
            <person name="Kallscheuer N."/>
            <person name="Luecker S."/>
            <person name="Lage O.M."/>
            <person name="Pohl T."/>
            <person name="Merkel B.J."/>
            <person name="Hornburger P."/>
            <person name="Mueller R.-W."/>
            <person name="Bruemmer F."/>
            <person name="Labrenz M."/>
            <person name="Spormann A.M."/>
            <person name="Op den Camp H."/>
            <person name="Overmann J."/>
            <person name="Amann R."/>
            <person name="Jetten M.S.M."/>
            <person name="Mascher T."/>
            <person name="Medema M.H."/>
            <person name="Devos D.P."/>
            <person name="Kaster A.-K."/>
            <person name="Ovreas L."/>
            <person name="Rohde M."/>
            <person name="Galperin M.Y."/>
            <person name="Jogler C."/>
        </authorList>
    </citation>
    <scope>NUCLEOTIDE SEQUENCE [LARGE SCALE GENOMIC DNA]</scope>
    <source>
        <strain evidence="7 8">Poly30</strain>
    </source>
</reference>
<dbReference type="Proteomes" id="UP000320390">
    <property type="component" value="Chromosome"/>
</dbReference>
<feature type="transmembrane region" description="Helical" evidence="6">
    <location>
        <begin position="44"/>
        <end position="65"/>
    </location>
</feature>